<reference evidence="3" key="1">
    <citation type="submission" date="2020-02" db="EMBL/GenBank/DDBJ databases">
        <authorList>
            <person name="Meier V. D."/>
        </authorList>
    </citation>
    <scope>NUCLEOTIDE SEQUENCE</scope>
    <source>
        <strain evidence="3">AVDCRST_MAG34</strain>
    </source>
</reference>
<dbReference type="InterPro" id="IPR041657">
    <property type="entry name" value="HTH_17"/>
</dbReference>
<proteinExistence type="predicted"/>
<organism evidence="3">
    <name type="scientific">uncultured Nocardioidaceae bacterium</name>
    <dbReference type="NCBI Taxonomy" id="253824"/>
    <lineage>
        <taxon>Bacteria</taxon>
        <taxon>Bacillati</taxon>
        <taxon>Actinomycetota</taxon>
        <taxon>Actinomycetes</taxon>
        <taxon>Propionibacteriales</taxon>
        <taxon>Nocardioidaceae</taxon>
        <taxon>environmental samples</taxon>
    </lineage>
</organism>
<dbReference type="NCBIfam" id="NF033787">
    <property type="entry name" value="HTH_BldC"/>
    <property type="match status" value="1"/>
</dbReference>
<feature type="domain" description="Helix-turn-helix" evidence="2">
    <location>
        <begin position="27"/>
        <end position="75"/>
    </location>
</feature>
<dbReference type="InterPro" id="IPR048048">
    <property type="entry name" value="BldC-like"/>
</dbReference>
<sequence length="103" mass="10984">MVVDRSDSGVGAADNWREVAALESQGFLTPGEVAAVLHVDPNTVARWSNEGKLASIRTPGGHRRYPASEVLRLASGGSADVTRDRAGEARSRPPVPRPRTPEN</sequence>
<feature type="compositionally biased region" description="Pro residues" evidence="1">
    <location>
        <begin position="93"/>
        <end position="103"/>
    </location>
</feature>
<dbReference type="EMBL" id="CADCUI010000034">
    <property type="protein sequence ID" value="CAA9349468.1"/>
    <property type="molecule type" value="Genomic_DNA"/>
</dbReference>
<accession>A0A6J4M458</accession>
<gene>
    <name evidence="3" type="ORF">AVDCRST_MAG34-1666</name>
</gene>
<dbReference type="Pfam" id="PF12728">
    <property type="entry name" value="HTH_17"/>
    <property type="match status" value="1"/>
</dbReference>
<feature type="region of interest" description="Disordered" evidence="1">
    <location>
        <begin position="69"/>
        <end position="103"/>
    </location>
</feature>
<evidence type="ECO:0000256" key="1">
    <source>
        <dbReference type="SAM" id="MobiDB-lite"/>
    </source>
</evidence>
<dbReference type="NCBIfam" id="TIGR01764">
    <property type="entry name" value="excise"/>
    <property type="match status" value="1"/>
</dbReference>
<evidence type="ECO:0000313" key="3">
    <source>
        <dbReference type="EMBL" id="CAA9349468.1"/>
    </source>
</evidence>
<dbReference type="InterPro" id="IPR010093">
    <property type="entry name" value="SinI_DNA-bd"/>
</dbReference>
<dbReference type="SUPFAM" id="SSF46955">
    <property type="entry name" value="Putative DNA-binding domain"/>
    <property type="match status" value="1"/>
</dbReference>
<dbReference type="CDD" id="cd04762">
    <property type="entry name" value="HTH_MerR-trunc"/>
    <property type="match status" value="1"/>
</dbReference>
<protein>
    <recommendedName>
        <fullName evidence="2">Helix-turn-helix domain-containing protein</fullName>
    </recommendedName>
</protein>
<name>A0A6J4M458_9ACTN</name>
<dbReference type="InterPro" id="IPR009061">
    <property type="entry name" value="DNA-bd_dom_put_sf"/>
</dbReference>
<dbReference type="AlphaFoldDB" id="A0A6J4M458"/>
<feature type="compositionally biased region" description="Basic and acidic residues" evidence="1">
    <location>
        <begin position="81"/>
        <end position="91"/>
    </location>
</feature>
<dbReference type="Gene3D" id="1.10.1660.10">
    <property type="match status" value="1"/>
</dbReference>
<evidence type="ECO:0000259" key="2">
    <source>
        <dbReference type="Pfam" id="PF12728"/>
    </source>
</evidence>
<dbReference type="GO" id="GO:0003677">
    <property type="term" value="F:DNA binding"/>
    <property type="evidence" value="ECO:0007669"/>
    <property type="project" value="InterPro"/>
</dbReference>